<organism evidence="2 3">
    <name type="scientific">Zizania palustris</name>
    <name type="common">Northern wild rice</name>
    <dbReference type="NCBI Taxonomy" id="103762"/>
    <lineage>
        <taxon>Eukaryota</taxon>
        <taxon>Viridiplantae</taxon>
        <taxon>Streptophyta</taxon>
        <taxon>Embryophyta</taxon>
        <taxon>Tracheophyta</taxon>
        <taxon>Spermatophyta</taxon>
        <taxon>Magnoliopsida</taxon>
        <taxon>Liliopsida</taxon>
        <taxon>Poales</taxon>
        <taxon>Poaceae</taxon>
        <taxon>BOP clade</taxon>
        <taxon>Oryzoideae</taxon>
        <taxon>Oryzeae</taxon>
        <taxon>Zizaniinae</taxon>
        <taxon>Zizania</taxon>
    </lineage>
</organism>
<feature type="compositionally biased region" description="Low complexity" evidence="1">
    <location>
        <begin position="1"/>
        <end position="24"/>
    </location>
</feature>
<protein>
    <submittedName>
        <fullName evidence="2">Uncharacterized protein</fullName>
    </submittedName>
</protein>
<dbReference type="Proteomes" id="UP000729402">
    <property type="component" value="Unassembled WGS sequence"/>
</dbReference>
<dbReference type="EMBL" id="JAAALK010000285">
    <property type="protein sequence ID" value="KAG8065159.1"/>
    <property type="molecule type" value="Genomic_DNA"/>
</dbReference>
<evidence type="ECO:0000313" key="3">
    <source>
        <dbReference type="Proteomes" id="UP000729402"/>
    </source>
</evidence>
<evidence type="ECO:0000256" key="1">
    <source>
        <dbReference type="SAM" id="MobiDB-lite"/>
    </source>
</evidence>
<evidence type="ECO:0000313" key="2">
    <source>
        <dbReference type="EMBL" id="KAG8065159.1"/>
    </source>
</evidence>
<reference evidence="2" key="2">
    <citation type="submission" date="2021-02" db="EMBL/GenBank/DDBJ databases">
        <authorList>
            <person name="Kimball J.A."/>
            <person name="Haas M.W."/>
            <person name="Macchietto M."/>
            <person name="Kono T."/>
            <person name="Duquette J."/>
            <person name="Shao M."/>
        </authorList>
    </citation>
    <scope>NUCLEOTIDE SEQUENCE</scope>
    <source>
        <tissue evidence="2">Fresh leaf tissue</tissue>
    </source>
</reference>
<proteinExistence type="predicted"/>
<feature type="compositionally biased region" description="Basic and acidic residues" evidence="1">
    <location>
        <begin position="51"/>
        <end position="69"/>
    </location>
</feature>
<keyword evidence="3" id="KW-1185">Reference proteome</keyword>
<gene>
    <name evidence="2" type="ORF">GUJ93_ZPchr0004g39311</name>
</gene>
<accession>A0A8J5SF63</accession>
<reference evidence="2" key="1">
    <citation type="journal article" date="2021" name="bioRxiv">
        <title>Whole Genome Assembly and Annotation of Northern Wild Rice, Zizania palustris L., Supports a Whole Genome Duplication in the Zizania Genus.</title>
        <authorList>
            <person name="Haas M."/>
            <person name="Kono T."/>
            <person name="Macchietto M."/>
            <person name="Millas R."/>
            <person name="McGilp L."/>
            <person name="Shao M."/>
            <person name="Duquette J."/>
            <person name="Hirsch C.N."/>
            <person name="Kimball J."/>
        </authorList>
    </citation>
    <scope>NUCLEOTIDE SEQUENCE</scope>
    <source>
        <tissue evidence="2">Fresh leaf tissue</tissue>
    </source>
</reference>
<dbReference type="AlphaFoldDB" id="A0A8J5SF63"/>
<sequence>MGRSGAGASPARASSPLLASASSPTTRRATMSPAAKAATGGNRRPRSAEPCGHREARSQAEGEVGRHGEAWSQWRPGGGEGAGGGRVWRERGR</sequence>
<feature type="region of interest" description="Disordered" evidence="1">
    <location>
        <begin position="1"/>
        <end position="93"/>
    </location>
</feature>
<feature type="compositionally biased region" description="Gly residues" evidence="1">
    <location>
        <begin position="76"/>
        <end position="86"/>
    </location>
</feature>
<comment type="caution">
    <text evidence="2">The sequence shown here is derived from an EMBL/GenBank/DDBJ whole genome shotgun (WGS) entry which is preliminary data.</text>
</comment>
<name>A0A8J5SF63_ZIZPA</name>